<protein>
    <submittedName>
        <fullName evidence="1">tRNA pseudouridine32 synthase / 23S rRNA pseudouridine746 synthase</fullName>
    </submittedName>
</protein>
<organism evidence="1 2">
    <name type="scientific">Chitinophaga jiangningensis</name>
    <dbReference type="NCBI Taxonomy" id="1419482"/>
    <lineage>
        <taxon>Bacteria</taxon>
        <taxon>Pseudomonadati</taxon>
        <taxon>Bacteroidota</taxon>
        <taxon>Chitinophagia</taxon>
        <taxon>Chitinophagales</taxon>
        <taxon>Chitinophagaceae</taxon>
        <taxon>Chitinophaga</taxon>
    </lineage>
</organism>
<dbReference type="AlphaFoldDB" id="A0A1M7JEJ3"/>
<dbReference type="EMBL" id="FRBL01000008">
    <property type="protein sequence ID" value="SHM51459.1"/>
    <property type="molecule type" value="Genomic_DNA"/>
</dbReference>
<proteinExistence type="predicted"/>
<sequence length="259" mass="28711">MTMPEVMEEMVSKDAAFCRFEDQEMARALALGITFHLDGDTHPLCNMAATSLQEYLTQQTDWTHNFGLTTGDTGTVIGKMFGVLVVRHPNGDIGYLSAFSGKLANTNDHHRFVAPIFDGLQPGSFVNTGMTRLSAINAEIAALLPGDTVEINRLKEMRKAHSVALQRQIHEQYNFLNGAGYTKNLIDIFTDHGYKQPPAGAGECAGPKLLQYAFLKGLEPLAIAEFWWGLSPKSATWKHGEYYKPCKEKCRPILGWMLG</sequence>
<keyword evidence="2" id="KW-1185">Reference proteome</keyword>
<gene>
    <name evidence="1" type="ORF">SAMN05444266_108336</name>
</gene>
<dbReference type="STRING" id="1419482.SAMN05444266_108336"/>
<accession>A0A1M7JEJ3</accession>
<dbReference type="RefSeq" id="WP_218588084.1">
    <property type="nucleotide sequence ID" value="NZ_FRBL01000008.1"/>
</dbReference>
<dbReference type="Proteomes" id="UP000184420">
    <property type="component" value="Unassembled WGS sequence"/>
</dbReference>
<evidence type="ECO:0000313" key="2">
    <source>
        <dbReference type="Proteomes" id="UP000184420"/>
    </source>
</evidence>
<name>A0A1M7JEJ3_9BACT</name>
<reference evidence="1 2" key="1">
    <citation type="submission" date="2016-11" db="EMBL/GenBank/DDBJ databases">
        <authorList>
            <person name="Jaros S."/>
            <person name="Januszkiewicz K."/>
            <person name="Wedrychowicz H."/>
        </authorList>
    </citation>
    <scope>NUCLEOTIDE SEQUENCE [LARGE SCALE GENOMIC DNA]</scope>
    <source>
        <strain evidence="1 2">DSM 27406</strain>
    </source>
</reference>
<evidence type="ECO:0000313" key="1">
    <source>
        <dbReference type="EMBL" id="SHM51459.1"/>
    </source>
</evidence>